<dbReference type="Proteomes" id="UP001605036">
    <property type="component" value="Unassembled WGS sequence"/>
</dbReference>
<keyword evidence="3" id="KW-0833">Ubl conjugation pathway</keyword>
<keyword evidence="2" id="KW-0808">Transferase</keyword>
<dbReference type="Pfam" id="PF25870">
    <property type="entry name" value="WHD_UFL1_5th"/>
    <property type="match status" value="1"/>
</dbReference>
<evidence type="ECO:0000256" key="3">
    <source>
        <dbReference type="ARBA" id="ARBA00022786"/>
    </source>
</evidence>
<dbReference type="InterPro" id="IPR056761">
    <property type="entry name" value="Ufl1-like_C"/>
</dbReference>
<dbReference type="Pfam" id="PF09743">
    <property type="entry name" value="E3_UFM1_ligase"/>
    <property type="match status" value="1"/>
</dbReference>
<feature type="domain" description="E3 UFM1-protein ligase 1-like N-terminal" evidence="6">
    <location>
        <begin position="4"/>
        <end position="291"/>
    </location>
</feature>
<evidence type="ECO:0000313" key="10">
    <source>
        <dbReference type="Proteomes" id="UP001605036"/>
    </source>
</evidence>
<dbReference type="InterPro" id="IPR056580">
    <property type="entry name" value="Ufl1_dom"/>
</dbReference>
<proteinExistence type="inferred from homology"/>
<keyword evidence="4" id="KW-0175">Coiled coil</keyword>
<dbReference type="GO" id="GO:0016740">
    <property type="term" value="F:transferase activity"/>
    <property type="evidence" value="ECO:0007669"/>
    <property type="project" value="UniProtKB-KW"/>
</dbReference>
<feature type="coiled-coil region" evidence="4">
    <location>
        <begin position="568"/>
        <end position="602"/>
    </location>
</feature>
<dbReference type="InterPro" id="IPR018611">
    <property type="entry name" value="Ufl1"/>
</dbReference>
<feature type="domain" description="E3 UFM1-protein ligase-like C-terminal" evidence="8">
    <location>
        <begin position="713"/>
        <end position="803"/>
    </location>
</feature>
<dbReference type="InterPro" id="IPR056579">
    <property type="entry name" value="Ufl1_N"/>
</dbReference>
<evidence type="ECO:0008006" key="11">
    <source>
        <dbReference type="Google" id="ProtNLM"/>
    </source>
</evidence>
<organism evidence="9 10">
    <name type="scientific">Riccia fluitans</name>
    <dbReference type="NCBI Taxonomy" id="41844"/>
    <lineage>
        <taxon>Eukaryota</taxon>
        <taxon>Viridiplantae</taxon>
        <taxon>Streptophyta</taxon>
        <taxon>Embryophyta</taxon>
        <taxon>Marchantiophyta</taxon>
        <taxon>Marchantiopsida</taxon>
        <taxon>Marchantiidae</taxon>
        <taxon>Marchantiales</taxon>
        <taxon>Ricciaceae</taxon>
        <taxon>Riccia</taxon>
    </lineage>
</organism>
<comment type="similarity">
    <text evidence="1">Belongs to the UFL1 family.</text>
</comment>
<accession>A0ABD1YYM7</accession>
<feature type="domain" description="E3 UFM1-protein ligase 1-like" evidence="7">
    <location>
        <begin position="575"/>
        <end position="708"/>
    </location>
</feature>
<name>A0ABD1YYM7_9MARC</name>
<dbReference type="PANTHER" id="PTHR31057:SF0">
    <property type="entry name" value="E3 UFM1-PROTEIN LIGASE 1"/>
    <property type="match status" value="1"/>
</dbReference>
<dbReference type="AlphaFoldDB" id="A0ABD1YYM7"/>
<evidence type="ECO:0000256" key="4">
    <source>
        <dbReference type="SAM" id="Coils"/>
    </source>
</evidence>
<protein>
    <recommendedName>
        <fullName evidence="11">E3 UFM1-protein ligase 1</fullName>
    </recommendedName>
</protein>
<feature type="region of interest" description="Disordered" evidence="5">
    <location>
        <begin position="632"/>
        <end position="655"/>
    </location>
</feature>
<evidence type="ECO:0000256" key="5">
    <source>
        <dbReference type="SAM" id="MobiDB-lite"/>
    </source>
</evidence>
<evidence type="ECO:0000313" key="9">
    <source>
        <dbReference type="EMBL" id="KAL2635803.1"/>
    </source>
</evidence>
<evidence type="ECO:0000256" key="1">
    <source>
        <dbReference type="ARBA" id="ARBA00010789"/>
    </source>
</evidence>
<evidence type="ECO:0000259" key="7">
    <source>
        <dbReference type="Pfam" id="PF23659"/>
    </source>
</evidence>
<feature type="region of interest" description="Disordered" evidence="5">
    <location>
        <begin position="403"/>
        <end position="501"/>
    </location>
</feature>
<evidence type="ECO:0000256" key="2">
    <source>
        <dbReference type="ARBA" id="ARBA00022679"/>
    </source>
</evidence>
<keyword evidence="10" id="KW-1185">Reference proteome</keyword>
<sequence length="823" mass="88929">MDAELLELQRLFQATQESKAKVRLSERNVVELVTKLKDLQLLDSDLLHTITGKEFITKERLKAEVETEINRLGRASLVDIAAAVGVELVHCERVAEQIVAEKPDLTFVQGEIVADSYWDTVAEEVNEELQESGQVVVGELANRFNVGSELLTRVLESRIGKLIQGKLEAGQLYTPAHVSRIRAVVRGAVRALTVPTALSAVWSCLQKQLREGDDASSGGVSGEGVLFQSVLSGLIADGEIKGSLRGGGAVWTPAVFAQSQRQSVEAFFSQNGYVSYDFLRKLVLSQPKSYLQEKYPDGIALETVFIHPSLTSVLDAASEEAISGGGWIDALPLVPTTFSKSDAALLLNLCPSVIKGKKEGTAVVLADTCLVSQAFIKAFSDKVEAEVRQLAEKAVATHLSNPRKVVVDSTATERGASSSKSSVTSDKNFEGGDDVSQGKVGKKKRSTANSSKERTKDEGDEETGGKGGKGKKKGGRSKGGIGLLIGEAGNGSTKTVKQSGAIKDSDIPTQEQLVEKTLEWFPDMESAGNEGEDYGDGGALPKSLADLVRPTVISTWAAVKRANFNASAEDRRRRLDSLQQRLDEAYANLQLFEKALDLFEADSPTTLILQRHLLRTSAAEITDMFLKAQNQEKELEEGDGSEGHESSSAAPDYLSNGERMSMAKRLPGHGLSKRAVELVETLEGKSVEAFEAALEAVVKVSGLRLKKLDKKSERALLHAQKKLLSVQVEEENDPVALLPKVVALLFVQVHSRALQAPGRAMAAAVTRLKTGLSEESYQTLMAYHTSTVQLLSMQATSDPNETDCLCEEQINELNLDSNVSRGN</sequence>
<reference evidence="9 10" key="1">
    <citation type="submission" date="2024-09" db="EMBL/GenBank/DDBJ databases">
        <title>Chromosome-scale assembly of Riccia fluitans.</title>
        <authorList>
            <person name="Paukszto L."/>
            <person name="Sawicki J."/>
            <person name="Karawczyk K."/>
            <person name="Piernik-Szablinska J."/>
            <person name="Szczecinska M."/>
            <person name="Mazdziarz M."/>
        </authorList>
    </citation>
    <scope>NUCLEOTIDE SEQUENCE [LARGE SCALE GENOMIC DNA]</scope>
    <source>
        <strain evidence="9">Rf_01</strain>
        <tissue evidence="9">Aerial parts of the thallus</tissue>
    </source>
</reference>
<dbReference type="Pfam" id="PF23659">
    <property type="entry name" value="UFL1"/>
    <property type="match status" value="1"/>
</dbReference>
<dbReference type="PANTHER" id="PTHR31057">
    <property type="entry name" value="E3 UFM1-PROTEIN LIGASE 1"/>
    <property type="match status" value="1"/>
</dbReference>
<gene>
    <name evidence="9" type="ORF">R1flu_007282</name>
</gene>
<evidence type="ECO:0000259" key="6">
    <source>
        <dbReference type="Pfam" id="PF09743"/>
    </source>
</evidence>
<comment type="caution">
    <text evidence="9">The sequence shown here is derived from an EMBL/GenBank/DDBJ whole genome shotgun (WGS) entry which is preliminary data.</text>
</comment>
<dbReference type="EMBL" id="JBHFFA010000003">
    <property type="protein sequence ID" value="KAL2635803.1"/>
    <property type="molecule type" value="Genomic_DNA"/>
</dbReference>
<dbReference type="Pfam" id="PF25041">
    <property type="entry name" value="UFL1_C"/>
    <property type="match status" value="1"/>
</dbReference>
<evidence type="ECO:0000259" key="8">
    <source>
        <dbReference type="Pfam" id="PF25041"/>
    </source>
</evidence>